<feature type="chain" id="PRO_5032520669" description="Ig-like domain-containing protein" evidence="1">
    <location>
        <begin position="20"/>
        <end position="127"/>
    </location>
</feature>
<keyword evidence="3" id="KW-1185">Reference proteome</keyword>
<evidence type="ECO:0000313" key="2">
    <source>
        <dbReference type="EMBL" id="MBB6069480.1"/>
    </source>
</evidence>
<organism evidence="2 3">
    <name type="scientific">Longimicrobium terrae</name>
    <dbReference type="NCBI Taxonomy" id="1639882"/>
    <lineage>
        <taxon>Bacteria</taxon>
        <taxon>Pseudomonadati</taxon>
        <taxon>Gemmatimonadota</taxon>
        <taxon>Longimicrobiia</taxon>
        <taxon>Longimicrobiales</taxon>
        <taxon>Longimicrobiaceae</taxon>
        <taxon>Longimicrobium</taxon>
    </lineage>
</organism>
<evidence type="ECO:0008006" key="4">
    <source>
        <dbReference type="Google" id="ProtNLM"/>
    </source>
</evidence>
<dbReference type="SUPFAM" id="SSF49299">
    <property type="entry name" value="PKD domain"/>
    <property type="match status" value="1"/>
</dbReference>
<accession>A0A841GQY6</accession>
<feature type="signal peptide" evidence="1">
    <location>
        <begin position="1"/>
        <end position="19"/>
    </location>
</feature>
<dbReference type="EMBL" id="JACHIA010000002">
    <property type="protein sequence ID" value="MBB6069480.1"/>
    <property type="molecule type" value="Genomic_DNA"/>
</dbReference>
<name>A0A841GQY6_9BACT</name>
<dbReference type="PROSITE" id="PS51257">
    <property type="entry name" value="PROKAR_LIPOPROTEIN"/>
    <property type="match status" value="1"/>
</dbReference>
<gene>
    <name evidence="2" type="ORF">HNQ61_001095</name>
</gene>
<dbReference type="AlphaFoldDB" id="A0A841GQY6"/>
<evidence type="ECO:0000256" key="1">
    <source>
        <dbReference type="SAM" id="SignalP"/>
    </source>
</evidence>
<keyword evidence="1" id="KW-0732">Signal</keyword>
<dbReference type="Proteomes" id="UP000582837">
    <property type="component" value="Unassembled WGS sequence"/>
</dbReference>
<sequence length="127" mass="12851">MKIARFLACIALAATAAGACESTTAASRAAPAGPQRDLDPLEVEILGQSPILPNTNCEFWASATGGGGTYTYTWTKTSPAIGTPSGAYWTGRSSASFSLRVSVTDGVSTAADTIAVTVSSSAPFCPV</sequence>
<evidence type="ECO:0000313" key="3">
    <source>
        <dbReference type="Proteomes" id="UP000582837"/>
    </source>
</evidence>
<dbReference type="InterPro" id="IPR035986">
    <property type="entry name" value="PKD_dom_sf"/>
</dbReference>
<comment type="caution">
    <text evidence="2">The sequence shown here is derived from an EMBL/GenBank/DDBJ whole genome shotgun (WGS) entry which is preliminary data.</text>
</comment>
<protein>
    <recommendedName>
        <fullName evidence="4">Ig-like domain-containing protein</fullName>
    </recommendedName>
</protein>
<dbReference type="RefSeq" id="WP_170037553.1">
    <property type="nucleotide sequence ID" value="NZ_JABDTL010000002.1"/>
</dbReference>
<reference evidence="2 3" key="1">
    <citation type="submission" date="2020-08" db="EMBL/GenBank/DDBJ databases">
        <title>Genomic Encyclopedia of Type Strains, Phase IV (KMG-IV): sequencing the most valuable type-strain genomes for metagenomic binning, comparative biology and taxonomic classification.</title>
        <authorList>
            <person name="Goeker M."/>
        </authorList>
    </citation>
    <scope>NUCLEOTIDE SEQUENCE [LARGE SCALE GENOMIC DNA]</scope>
    <source>
        <strain evidence="2 3">DSM 29007</strain>
    </source>
</reference>
<proteinExistence type="predicted"/>